<evidence type="ECO:0000256" key="7">
    <source>
        <dbReference type="ARBA" id="ARBA00023128"/>
    </source>
</evidence>
<comment type="function">
    <text evidence="10">DNA-dependent RNA polymerase catalyzes the transcription of DNA into RNA using the four ribonucleoside triphosphates as substrates.</text>
</comment>
<dbReference type="InterPro" id="IPR046950">
    <property type="entry name" value="DNA-dir_Rpol_C_phage-type"/>
</dbReference>
<dbReference type="InterPro" id="IPR037159">
    <property type="entry name" value="RNA_POL_N_sf"/>
</dbReference>
<dbReference type="EC" id="2.7.7.6" evidence="10"/>
<evidence type="ECO:0000313" key="13">
    <source>
        <dbReference type="Proteomes" id="UP000054485"/>
    </source>
</evidence>
<dbReference type="PANTHER" id="PTHR10102:SF0">
    <property type="entry name" value="DNA-DIRECTED RNA POLYMERASE, MITOCHONDRIAL"/>
    <property type="match status" value="1"/>
</dbReference>
<organism evidence="12 13">
    <name type="scientific">Suillus luteus UH-Slu-Lm8-n1</name>
    <dbReference type="NCBI Taxonomy" id="930992"/>
    <lineage>
        <taxon>Eukaryota</taxon>
        <taxon>Fungi</taxon>
        <taxon>Dikarya</taxon>
        <taxon>Basidiomycota</taxon>
        <taxon>Agaricomycotina</taxon>
        <taxon>Agaricomycetes</taxon>
        <taxon>Agaricomycetidae</taxon>
        <taxon>Boletales</taxon>
        <taxon>Suillineae</taxon>
        <taxon>Suillaceae</taxon>
        <taxon>Suillus</taxon>
    </lineage>
</organism>
<comment type="catalytic activity">
    <reaction evidence="9 10">
        <text>RNA(n) + a ribonucleoside 5'-triphosphate = RNA(n+1) + diphosphate</text>
        <dbReference type="Rhea" id="RHEA:21248"/>
        <dbReference type="Rhea" id="RHEA-COMP:14527"/>
        <dbReference type="Rhea" id="RHEA-COMP:17342"/>
        <dbReference type="ChEBI" id="CHEBI:33019"/>
        <dbReference type="ChEBI" id="CHEBI:61557"/>
        <dbReference type="ChEBI" id="CHEBI:140395"/>
        <dbReference type="EC" id="2.7.7.6"/>
    </reaction>
</comment>
<gene>
    <name evidence="12" type="ORF">CY34DRAFT_804323</name>
</gene>
<dbReference type="Pfam" id="PF00940">
    <property type="entry name" value="RNA_pol"/>
    <property type="match status" value="1"/>
</dbReference>
<evidence type="ECO:0000313" key="12">
    <source>
        <dbReference type="EMBL" id="KIK42996.1"/>
    </source>
</evidence>
<dbReference type="InterPro" id="IPR043502">
    <property type="entry name" value="DNA/RNA_pol_sf"/>
</dbReference>
<comment type="similarity">
    <text evidence="2 10">Belongs to the phage and mitochondrial RNA polymerase family.</text>
</comment>
<sequence>MLGVSARRTTLLSYSRQCLPRPARLYSTPTKAANAPATAFAQVPLPHPEYPSILAQREVPANHLVAMNGFLKRRTPYTILPTPLPDDRASALNSFYFTDSPTQDQLAVIDACLHNLYDVPRAKQIFEQLRTTKSGEPLLEYRIYNSFLEAYIHMAFFKEPEDRTSWVEDACHLYNLMEKGTDRVYPTASTYAIMLLAWRRFNPESDTPVNLSKLPNPTTLLSNLIERGISPTAVVADRALATSEEASDIIKLLSKSAVDLNHPRILAELGQAEYLGRHVPDPLEGVPEVKPVTRLATPSEEILDENGNKIPAQSQEEVPFNLNNLRNHLAQVTLARRILPEDLASRQKLLEESVYDVAVERLRHEAKLFDELGLGNRELHHADLQKWMWDWHQKLKARLEAEIKHIITAEAKLNSQAQRMGPFLSLVKPEKLSLITILEIMRLQGSGGVTDGMKTARALLTVGRAVENEYKAEMCKRNHIAIPSHTRTSDFTGYFTGLGYKDLHARRMTAAKYMEDSEEWTSAWTQVLRVRVGSILVDCLMDTATIERTAVDKRTNEEIKENQPAFYHAYEYVRGQKLGVIRLNPVVSERFAKDGLRTTLHPRHLPMLIKPKPWLNHNQGGYLYNQSAAMRFKDCQEQQTYLEHATALGNVELVYAGLDVLGSTPWKINRNIFDIVLKVWNSGERLCKIPPAVYDQPEPEKPSNMNTDIKAKSVYGARLKAYMQDKANNHSDRCSVNYKIEIARAFLGDTMYLPHNLDFRGRAYPIPPHFNHIGDDLSRGLLMFGDAQPLGEKGLRWLKIHLANLYGFDKGNFDERVKFVMDHLEDVYDSAEKPLDGNRWWLNADDPWQCLATCMELRAALESGDPHAYMSSLPVHQDGTCNGLQHYAALGGDANGAAQVNLSVTDRPSDVYTYVANMVEKVIAEDVKKGEKYATMLSGQVSRKVVKQTVMTTVYGVTYIGAREQIEKQLRDKNVVPEEECWGASAYLAKRVLSCIGDLFSGAKSIQVWLNLCARLISKSIPAERIPDALEAPKTKIQRSSTIPPKNRIRKEQMSSVVWTTPLGLPIVQPYRKTKRKQVMTAIQSVFISDPNVPSEVNAVKQASAFPPNFIHSLDATHMMLTALECRTQGLTFASVHDSYWTHASSIEKMSEIIRDTFIALHSSGVLEKLAAEFRTRYGSHKVPLESIRSGKLLKNLQAAGVRIVASSEQANALRLGGVSSFDNIIDVSDEKTGSIAQISKAMETEPTQTETTQTEIPLVISDKRGRRAKNVVKKVSAVKDGEEDDDDDDCAGEDDADSVLVDKFVDLSAVLPPLPKKGDFDVETIKKSQYFFS</sequence>
<proteinExistence type="inferred from homology"/>
<evidence type="ECO:0000256" key="8">
    <source>
        <dbReference type="ARBA" id="ARBA00023163"/>
    </source>
</evidence>
<dbReference type="FunCoup" id="A0A0D0AMH4">
    <property type="interactions" value="140"/>
</dbReference>
<dbReference type="PROSITE" id="PS00900">
    <property type="entry name" value="RNA_POL_PHAGE_1"/>
    <property type="match status" value="1"/>
</dbReference>
<evidence type="ECO:0000256" key="2">
    <source>
        <dbReference type="ARBA" id="ARBA00009493"/>
    </source>
</evidence>
<dbReference type="FunFam" id="1.10.150.20:FF:000041">
    <property type="entry name" value="DNA-directed RNA polymerase"/>
    <property type="match status" value="1"/>
</dbReference>
<feature type="domain" description="DNA-directed RNA polymerase N-terminal" evidence="11">
    <location>
        <begin position="345"/>
        <end position="663"/>
    </location>
</feature>
<evidence type="ECO:0000256" key="6">
    <source>
        <dbReference type="ARBA" id="ARBA00022946"/>
    </source>
</evidence>
<dbReference type="GO" id="GO:0001018">
    <property type="term" value="F:mitochondrial promoter sequence-specific DNA binding"/>
    <property type="evidence" value="ECO:0007669"/>
    <property type="project" value="TreeGrafter"/>
</dbReference>
<keyword evidence="3 10" id="KW-0240">DNA-directed RNA polymerase</keyword>
<keyword evidence="5 10" id="KW-0548">Nucleotidyltransferase</keyword>
<dbReference type="PROSITE" id="PS00489">
    <property type="entry name" value="RNA_POL_PHAGE_2"/>
    <property type="match status" value="1"/>
</dbReference>
<keyword evidence="8 10" id="KW-0804">Transcription</keyword>
<dbReference type="FunFam" id="1.10.287.280:FF:000001">
    <property type="entry name" value="DNA-directed RNA polymerase"/>
    <property type="match status" value="1"/>
</dbReference>
<dbReference type="OrthoDB" id="276422at2759"/>
<evidence type="ECO:0000259" key="11">
    <source>
        <dbReference type="SMART" id="SM01311"/>
    </source>
</evidence>
<dbReference type="SMART" id="SM01311">
    <property type="entry name" value="RPOL_N"/>
    <property type="match status" value="1"/>
</dbReference>
<dbReference type="Gene3D" id="1.10.287.280">
    <property type="match status" value="1"/>
</dbReference>
<dbReference type="InterPro" id="IPR024075">
    <property type="entry name" value="DNA-dir_RNA_pol_helix_hairp_sf"/>
</dbReference>
<comment type="subcellular location">
    <subcellularLocation>
        <location evidence="1">Mitochondrion</location>
    </subcellularLocation>
</comment>
<protein>
    <recommendedName>
        <fullName evidence="10">DNA-directed RNA polymerase</fullName>
        <ecNumber evidence="10">2.7.7.6</ecNumber>
    </recommendedName>
</protein>
<evidence type="ECO:0000256" key="3">
    <source>
        <dbReference type="ARBA" id="ARBA00022478"/>
    </source>
</evidence>
<dbReference type="EMBL" id="KN835224">
    <property type="protein sequence ID" value="KIK42996.1"/>
    <property type="molecule type" value="Genomic_DNA"/>
</dbReference>
<keyword evidence="6" id="KW-0809">Transit peptide</keyword>
<dbReference type="InterPro" id="IPR029262">
    <property type="entry name" value="RPOL_N"/>
</dbReference>
<dbReference type="Pfam" id="PF14700">
    <property type="entry name" value="RPOL_N"/>
    <property type="match status" value="1"/>
</dbReference>
<dbReference type="InParanoid" id="A0A0D0AMH4"/>
<accession>A0A0D0AMH4</accession>
<dbReference type="HOGENOM" id="CLU_003364_1_1_1"/>
<dbReference type="Gene3D" id="1.10.150.20">
    <property type="entry name" value="5' to 3' exonuclease, C-terminal subdomain"/>
    <property type="match status" value="1"/>
</dbReference>
<keyword evidence="13" id="KW-1185">Reference proteome</keyword>
<dbReference type="PANTHER" id="PTHR10102">
    <property type="entry name" value="DNA-DIRECTED RNA POLYMERASE, MITOCHONDRIAL"/>
    <property type="match status" value="1"/>
</dbReference>
<dbReference type="Gene3D" id="1.10.287.260">
    <property type="match status" value="1"/>
</dbReference>
<dbReference type="GO" id="GO:0034245">
    <property type="term" value="C:mitochondrial DNA-directed RNA polymerase complex"/>
    <property type="evidence" value="ECO:0007669"/>
    <property type="project" value="TreeGrafter"/>
</dbReference>
<evidence type="ECO:0000256" key="5">
    <source>
        <dbReference type="ARBA" id="ARBA00022695"/>
    </source>
</evidence>
<evidence type="ECO:0000256" key="1">
    <source>
        <dbReference type="ARBA" id="ARBA00004173"/>
    </source>
</evidence>
<keyword evidence="4 10" id="KW-0808">Transferase</keyword>
<reference evidence="12 13" key="1">
    <citation type="submission" date="2014-04" db="EMBL/GenBank/DDBJ databases">
        <authorList>
            <consortium name="DOE Joint Genome Institute"/>
            <person name="Kuo A."/>
            <person name="Ruytinx J."/>
            <person name="Rineau F."/>
            <person name="Colpaert J."/>
            <person name="Kohler A."/>
            <person name="Nagy L.G."/>
            <person name="Floudas D."/>
            <person name="Copeland A."/>
            <person name="Barry K.W."/>
            <person name="Cichocki N."/>
            <person name="Veneault-Fourrey C."/>
            <person name="LaButti K."/>
            <person name="Lindquist E.A."/>
            <person name="Lipzen A."/>
            <person name="Lundell T."/>
            <person name="Morin E."/>
            <person name="Murat C."/>
            <person name="Sun H."/>
            <person name="Tunlid A."/>
            <person name="Henrissat B."/>
            <person name="Grigoriev I.V."/>
            <person name="Hibbett D.S."/>
            <person name="Martin F."/>
            <person name="Nordberg H.P."/>
            <person name="Cantor M.N."/>
            <person name="Hua S.X."/>
        </authorList>
    </citation>
    <scope>NUCLEOTIDE SEQUENCE [LARGE SCALE GENOMIC DNA]</scope>
    <source>
        <strain evidence="12 13">UH-Slu-Lm8-n1</strain>
    </source>
</reference>
<reference evidence="13" key="2">
    <citation type="submission" date="2015-01" db="EMBL/GenBank/DDBJ databases">
        <title>Evolutionary Origins and Diversification of the Mycorrhizal Mutualists.</title>
        <authorList>
            <consortium name="DOE Joint Genome Institute"/>
            <consortium name="Mycorrhizal Genomics Consortium"/>
            <person name="Kohler A."/>
            <person name="Kuo A."/>
            <person name="Nagy L.G."/>
            <person name="Floudas D."/>
            <person name="Copeland A."/>
            <person name="Barry K.W."/>
            <person name="Cichocki N."/>
            <person name="Veneault-Fourrey C."/>
            <person name="LaButti K."/>
            <person name="Lindquist E.A."/>
            <person name="Lipzen A."/>
            <person name="Lundell T."/>
            <person name="Morin E."/>
            <person name="Murat C."/>
            <person name="Riley R."/>
            <person name="Ohm R."/>
            <person name="Sun H."/>
            <person name="Tunlid A."/>
            <person name="Henrissat B."/>
            <person name="Grigoriev I.V."/>
            <person name="Hibbett D.S."/>
            <person name="Martin F."/>
        </authorList>
    </citation>
    <scope>NUCLEOTIDE SEQUENCE [LARGE SCALE GENOMIC DNA]</scope>
    <source>
        <strain evidence="13">UH-Slu-Lm8-n1</strain>
    </source>
</reference>
<keyword evidence="7" id="KW-0496">Mitochondrion</keyword>
<name>A0A0D0AMH4_9AGAM</name>
<evidence type="ECO:0000256" key="10">
    <source>
        <dbReference type="RuleBase" id="RU003805"/>
    </source>
</evidence>
<dbReference type="Proteomes" id="UP000054485">
    <property type="component" value="Unassembled WGS sequence"/>
</dbReference>
<dbReference type="STRING" id="930992.A0A0D0AMH4"/>
<dbReference type="InterPro" id="IPR002092">
    <property type="entry name" value="DNA-dir_Rpol_phage-type"/>
</dbReference>
<dbReference type="GO" id="GO:0006390">
    <property type="term" value="P:mitochondrial transcription"/>
    <property type="evidence" value="ECO:0007669"/>
    <property type="project" value="TreeGrafter"/>
</dbReference>
<evidence type="ECO:0000256" key="4">
    <source>
        <dbReference type="ARBA" id="ARBA00022679"/>
    </source>
</evidence>
<dbReference type="GO" id="GO:0003899">
    <property type="term" value="F:DNA-directed RNA polymerase activity"/>
    <property type="evidence" value="ECO:0007669"/>
    <property type="project" value="UniProtKB-EC"/>
</dbReference>
<dbReference type="SUPFAM" id="SSF56672">
    <property type="entry name" value="DNA/RNA polymerases"/>
    <property type="match status" value="1"/>
</dbReference>
<dbReference type="Gene3D" id="1.10.1320.10">
    <property type="entry name" value="DNA-directed RNA polymerase, N-terminal domain"/>
    <property type="match status" value="1"/>
</dbReference>
<evidence type="ECO:0000256" key="9">
    <source>
        <dbReference type="ARBA" id="ARBA00048552"/>
    </source>
</evidence>